<dbReference type="InterPro" id="IPR058051">
    <property type="entry name" value="Znf_RING_synoviolin"/>
</dbReference>
<protein>
    <recommendedName>
        <fullName evidence="5">RING-type E3 ubiquitin transferase</fullName>
        <ecNumber evidence="5">2.3.2.27</ecNumber>
    </recommendedName>
</protein>
<dbReference type="GO" id="GO:0005789">
    <property type="term" value="C:endoplasmic reticulum membrane"/>
    <property type="evidence" value="ECO:0007669"/>
    <property type="project" value="UniProtKB-SubCell"/>
</dbReference>
<dbReference type="AlphaFoldDB" id="A0A507C866"/>
<feature type="transmembrane region" description="Helical" evidence="17">
    <location>
        <begin position="206"/>
        <end position="227"/>
    </location>
</feature>
<dbReference type="InterPro" id="IPR049625">
    <property type="entry name" value="Glyco_transf_61_cat"/>
</dbReference>
<dbReference type="SMART" id="SM00184">
    <property type="entry name" value="RING"/>
    <property type="match status" value="1"/>
</dbReference>
<evidence type="ECO:0000313" key="20">
    <source>
        <dbReference type="Proteomes" id="UP000317494"/>
    </source>
</evidence>
<keyword evidence="13 17" id="KW-1133">Transmembrane helix</keyword>
<keyword evidence="9 15" id="KW-0863">Zinc-finger</keyword>
<feature type="region of interest" description="Disordered" evidence="16">
    <location>
        <begin position="354"/>
        <end position="431"/>
    </location>
</feature>
<evidence type="ECO:0000256" key="7">
    <source>
        <dbReference type="ARBA" id="ARBA00022692"/>
    </source>
</evidence>
<proteinExistence type="inferred from homology"/>
<gene>
    <name evidence="19" type="ORF">SeMB42_g06886</name>
</gene>
<feature type="region of interest" description="Disordered" evidence="16">
    <location>
        <begin position="524"/>
        <end position="575"/>
    </location>
</feature>
<comment type="caution">
    <text evidence="19">The sequence shown here is derived from an EMBL/GenBank/DDBJ whole genome shotgun (WGS) entry which is preliminary data.</text>
</comment>
<dbReference type="SUPFAM" id="SSF57850">
    <property type="entry name" value="RING/U-box"/>
    <property type="match status" value="1"/>
</dbReference>
<feature type="compositionally biased region" description="Low complexity" evidence="16">
    <location>
        <begin position="524"/>
        <end position="552"/>
    </location>
</feature>
<evidence type="ECO:0000256" key="15">
    <source>
        <dbReference type="PROSITE-ProRule" id="PRU00175"/>
    </source>
</evidence>
<dbReference type="PROSITE" id="PS50089">
    <property type="entry name" value="ZF_RING_2"/>
    <property type="match status" value="1"/>
</dbReference>
<sequence>MALSRLTLYGMLSTTSALAVILRAIVLRNAQFYSTCIHLTSSPLCLMILCNLGLYTTIIFGTAAQRLFFGDLRPLEVEHLYEKSWFAVTETCLAMTIFRDDFDVRFISLFVVLLLVKMFHWLSQDRVDFMEQTPNLPFFFHLRITALNCPSMMIIFGFEYTILLTMVISTSVKYLLHTIDLRQEAPWEDKSMYIFYLELVIDFFKLVTYCLFFGIVVHFYGLPLHIVRDLYITLRSFVQRIKDLVQYRRATMNMEARYPDASAAELTNADRTCIICREEMNVQQQPVANQQQQQARMAIGGVNVGGPARTVHPDSPKKLPCGHIFHFRCLRSWLERQQSCPTCRRSVLDNAPARPAAQPAQLQAAAPLAQPAHQPNIPQPPPGPIHAPFHPWTPSAWAGPPTTTDPSTTSSAATASGSMPNNGSSTTTPLSPNAADYATTIHTASGAFPVTLTPLLPMGLGVPGSQPTVLDHLSDDQLRQLEGSHREAILARIRAIQEAQRQLTGVVSQLTQIVDLMAVPRTFSSSVSPSTSTGHGSAAASSNSVVLGGSSVDTGRGSQPSSGAGGSENKDKEPTNVSIVPRRGLRLFPIPLLLLSIVAVYFIILHLSNDRPDIAQPPETGTAETNFQAENPLDTTDPRNQGLISFDVDAENWDSTDFCYPNIFRAWRSNVKDVCSSSDLSPNANKRMSSLRCYEYNINGIMQPLCEGSDLIIDLSKISLPPDKKEYSNPPYLQTEKGAIIARRCNKSDSYDFKKEWMADTFIVSDSDDAEKCDADFGDDVLYLHKRWDTTNVFHIHEDLIMTWIGYHVLKLDKSHTRVIFLDDRRPDGPAVPVWTRAFASREAIGLYDLKQSFGAGVNKLCVKRLVIGVRGGATPFSHTVGGATPCSHHLFQAFSKYIITNLNIKPTWRVRQSPKLKVLMVSRRDYLGRSIRRKIDNERQFVSFLQSELSSDVTVDLVDFSTLPMIDQMQKWTGYDVAIASHGAAQVYSIYSPSWFTMIEIQQPERWSNWHYSNIAKLLGFRFKEFRIGSTSKLSRQDMANIVEAIKETLAYTKEKKSGVRRLGSRSDSKKTLWMAVENGSQPIME</sequence>
<reference evidence="19 20" key="1">
    <citation type="journal article" date="2019" name="Sci. Rep.">
        <title>Comparative genomics of chytrid fungi reveal insights into the obligate biotrophic and pathogenic lifestyle of Synchytrium endobioticum.</title>
        <authorList>
            <person name="van de Vossenberg B.T.L.H."/>
            <person name="Warris S."/>
            <person name="Nguyen H.D.T."/>
            <person name="van Gent-Pelzer M.P.E."/>
            <person name="Joly D.L."/>
            <person name="van de Geest H.C."/>
            <person name="Bonants P.J.M."/>
            <person name="Smith D.S."/>
            <person name="Levesque C.A."/>
            <person name="van der Lee T.A.J."/>
        </authorList>
    </citation>
    <scope>NUCLEOTIDE SEQUENCE [LARGE SCALE GENOMIC DNA]</scope>
    <source>
        <strain evidence="19 20">MB42</strain>
    </source>
</reference>
<dbReference type="InterPro" id="IPR001841">
    <property type="entry name" value="Znf_RING"/>
</dbReference>
<evidence type="ECO:0000256" key="6">
    <source>
        <dbReference type="ARBA" id="ARBA00022679"/>
    </source>
</evidence>
<keyword evidence="7 17" id="KW-0812">Transmembrane</keyword>
<evidence type="ECO:0000256" key="5">
    <source>
        <dbReference type="ARBA" id="ARBA00012483"/>
    </source>
</evidence>
<keyword evidence="8" id="KW-0479">Metal-binding</keyword>
<dbReference type="PANTHER" id="PTHR22763">
    <property type="entry name" value="RING ZINC FINGER PROTEIN"/>
    <property type="match status" value="1"/>
</dbReference>
<dbReference type="GO" id="GO:0061630">
    <property type="term" value="F:ubiquitin protein ligase activity"/>
    <property type="evidence" value="ECO:0007669"/>
    <property type="project" value="UniProtKB-EC"/>
</dbReference>
<dbReference type="EC" id="2.3.2.27" evidence="5"/>
<feature type="transmembrane region" description="Helical" evidence="17">
    <location>
        <begin position="104"/>
        <end position="123"/>
    </location>
</feature>
<feature type="transmembrane region" description="Helical" evidence="17">
    <location>
        <begin position="6"/>
        <end position="26"/>
    </location>
</feature>
<keyword evidence="10" id="KW-0833">Ubl conjugation pathway</keyword>
<feature type="compositionally biased region" description="Low complexity" evidence="16">
    <location>
        <begin position="354"/>
        <end position="376"/>
    </location>
</feature>
<evidence type="ECO:0000256" key="3">
    <source>
        <dbReference type="ARBA" id="ARBA00004906"/>
    </source>
</evidence>
<dbReference type="GO" id="GO:0016757">
    <property type="term" value="F:glycosyltransferase activity"/>
    <property type="evidence" value="ECO:0007669"/>
    <property type="project" value="InterPro"/>
</dbReference>
<feature type="region of interest" description="Disordered" evidence="16">
    <location>
        <begin position="613"/>
        <end position="639"/>
    </location>
</feature>
<dbReference type="Proteomes" id="UP000317494">
    <property type="component" value="Unassembled WGS sequence"/>
</dbReference>
<feature type="compositionally biased region" description="Polar residues" evidence="16">
    <location>
        <begin position="419"/>
        <end position="431"/>
    </location>
</feature>
<keyword evidence="12" id="KW-0862">Zinc</keyword>
<comment type="pathway">
    <text evidence="3">Protein modification; protein ubiquitination.</text>
</comment>
<evidence type="ECO:0000313" key="19">
    <source>
        <dbReference type="EMBL" id="TPX37780.1"/>
    </source>
</evidence>
<comment type="similarity">
    <text evidence="4">Belongs to the HRD1 family.</text>
</comment>
<evidence type="ECO:0000256" key="14">
    <source>
        <dbReference type="ARBA" id="ARBA00023136"/>
    </source>
</evidence>
<keyword evidence="11" id="KW-0256">Endoplasmic reticulum</keyword>
<feature type="compositionally biased region" description="Low complexity" evidence="16">
    <location>
        <begin position="398"/>
        <end position="418"/>
    </location>
</feature>
<feature type="domain" description="RING-type" evidence="18">
    <location>
        <begin position="273"/>
        <end position="344"/>
    </location>
</feature>
<dbReference type="CDD" id="cd16479">
    <property type="entry name" value="RING-H2_synoviolin"/>
    <property type="match status" value="1"/>
</dbReference>
<dbReference type="GO" id="GO:0008270">
    <property type="term" value="F:zinc ion binding"/>
    <property type="evidence" value="ECO:0007669"/>
    <property type="project" value="UniProtKB-KW"/>
</dbReference>
<keyword evidence="14 17" id="KW-0472">Membrane</keyword>
<dbReference type="Pfam" id="PF25563">
    <property type="entry name" value="TPR_SYVN1_N"/>
    <property type="match status" value="1"/>
</dbReference>
<dbReference type="InterPro" id="IPR050731">
    <property type="entry name" value="HRD1_E3_ubiq-ligases"/>
</dbReference>
<comment type="catalytic activity">
    <reaction evidence="1">
        <text>S-ubiquitinyl-[E2 ubiquitin-conjugating enzyme]-L-cysteine + [acceptor protein]-L-lysine = [E2 ubiquitin-conjugating enzyme]-L-cysteine + N(6)-ubiquitinyl-[acceptor protein]-L-lysine.</text>
        <dbReference type="EC" id="2.3.2.27"/>
    </reaction>
</comment>
<evidence type="ECO:0000256" key="10">
    <source>
        <dbReference type="ARBA" id="ARBA00022786"/>
    </source>
</evidence>
<organism evidence="19 20">
    <name type="scientific">Synchytrium endobioticum</name>
    <dbReference type="NCBI Taxonomy" id="286115"/>
    <lineage>
        <taxon>Eukaryota</taxon>
        <taxon>Fungi</taxon>
        <taxon>Fungi incertae sedis</taxon>
        <taxon>Chytridiomycota</taxon>
        <taxon>Chytridiomycota incertae sedis</taxon>
        <taxon>Chytridiomycetes</taxon>
        <taxon>Synchytriales</taxon>
        <taxon>Synchytriaceae</taxon>
        <taxon>Synchytrium</taxon>
    </lineage>
</organism>
<evidence type="ECO:0000256" key="4">
    <source>
        <dbReference type="ARBA" id="ARBA00010089"/>
    </source>
</evidence>
<evidence type="ECO:0000256" key="2">
    <source>
        <dbReference type="ARBA" id="ARBA00004477"/>
    </source>
</evidence>
<dbReference type="InterPro" id="IPR013083">
    <property type="entry name" value="Znf_RING/FYVE/PHD"/>
</dbReference>
<dbReference type="PANTHER" id="PTHR22763:SF184">
    <property type="entry name" value="E3 UBIQUITIN-PROTEIN LIGASE SYNOVIOLIN"/>
    <property type="match status" value="1"/>
</dbReference>
<dbReference type="STRING" id="286115.A0A507C866"/>
<keyword evidence="20" id="KW-1185">Reference proteome</keyword>
<dbReference type="Pfam" id="PF04577">
    <property type="entry name" value="Glyco_transf_61"/>
    <property type="match status" value="1"/>
</dbReference>
<comment type="subcellular location">
    <subcellularLocation>
        <location evidence="2">Endoplasmic reticulum membrane</location>
        <topology evidence="2">Multi-pass membrane protein</topology>
    </subcellularLocation>
</comment>
<accession>A0A507C866</accession>
<feature type="transmembrane region" description="Helical" evidence="17">
    <location>
        <begin position="587"/>
        <end position="607"/>
    </location>
</feature>
<evidence type="ECO:0000256" key="9">
    <source>
        <dbReference type="ARBA" id="ARBA00022771"/>
    </source>
</evidence>
<keyword evidence="6" id="KW-0808">Transferase</keyword>
<feature type="transmembrane region" description="Helical" evidence="17">
    <location>
        <begin position="144"/>
        <end position="168"/>
    </location>
</feature>
<dbReference type="EMBL" id="QEAN01000421">
    <property type="protein sequence ID" value="TPX37780.1"/>
    <property type="molecule type" value="Genomic_DNA"/>
</dbReference>
<evidence type="ECO:0000256" key="1">
    <source>
        <dbReference type="ARBA" id="ARBA00000900"/>
    </source>
</evidence>
<dbReference type="Pfam" id="PF13639">
    <property type="entry name" value="zf-RING_2"/>
    <property type="match status" value="1"/>
</dbReference>
<evidence type="ECO:0000256" key="12">
    <source>
        <dbReference type="ARBA" id="ARBA00022833"/>
    </source>
</evidence>
<evidence type="ECO:0000256" key="11">
    <source>
        <dbReference type="ARBA" id="ARBA00022824"/>
    </source>
</evidence>
<evidence type="ECO:0000259" key="18">
    <source>
        <dbReference type="PROSITE" id="PS50089"/>
    </source>
</evidence>
<dbReference type="VEuPathDB" id="FungiDB:SeMB42_g06886"/>
<evidence type="ECO:0000256" key="17">
    <source>
        <dbReference type="SAM" id="Phobius"/>
    </source>
</evidence>
<dbReference type="Gene3D" id="3.30.40.10">
    <property type="entry name" value="Zinc/RING finger domain, C3HC4 (zinc finger)"/>
    <property type="match status" value="1"/>
</dbReference>
<evidence type="ECO:0000256" key="16">
    <source>
        <dbReference type="SAM" id="MobiDB-lite"/>
    </source>
</evidence>
<evidence type="ECO:0000256" key="8">
    <source>
        <dbReference type="ARBA" id="ARBA00022723"/>
    </source>
</evidence>
<evidence type="ECO:0000256" key="13">
    <source>
        <dbReference type="ARBA" id="ARBA00022989"/>
    </source>
</evidence>
<feature type="transmembrane region" description="Helical" evidence="17">
    <location>
        <begin position="46"/>
        <end position="68"/>
    </location>
</feature>
<dbReference type="InterPro" id="IPR057992">
    <property type="entry name" value="TPR_SYVN1_N"/>
</dbReference>
<dbReference type="GO" id="GO:0043161">
    <property type="term" value="P:proteasome-mediated ubiquitin-dependent protein catabolic process"/>
    <property type="evidence" value="ECO:0007669"/>
    <property type="project" value="TreeGrafter"/>
</dbReference>
<name>A0A507C866_9FUNG</name>
<dbReference type="GO" id="GO:0036503">
    <property type="term" value="P:ERAD pathway"/>
    <property type="evidence" value="ECO:0007669"/>
    <property type="project" value="TreeGrafter"/>
</dbReference>